<dbReference type="SUPFAM" id="SSF55729">
    <property type="entry name" value="Acyl-CoA N-acyltransferases (Nat)"/>
    <property type="match status" value="1"/>
</dbReference>
<evidence type="ECO:0000313" key="5">
    <source>
        <dbReference type="Proteomes" id="UP001205890"/>
    </source>
</evidence>
<dbReference type="PANTHER" id="PTHR43877:SF5">
    <property type="entry name" value="BLL8307 PROTEIN"/>
    <property type="match status" value="1"/>
</dbReference>
<dbReference type="InterPro" id="IPR016181">
    <property type="entry name" value="Acyl_CoA_acyltransferase"/>
</dbReference>
<dbReference type="InterPro" id="IPR000182">
    <property type="entry name" value="GNAT_dom"/>
</dbReference>
<evidence type="ECO:0000313" key="4">
    <source>
        <dbReference type="EMBL" id="MCP8939020.1"/>
    </source>
</evidence>
<keyword evidence="1" id="KW-0808">Transferase</keyword>
<feature type="domain" description="N-acetyltransferase" evidence="3">
    <location>
        <begin position="19"/>
        <end position="156"/>
    </location>
</feature>
<dbReference type="PANTHER" id="PTHR43877">
    <property type="entry name" value="AMINOALKYLPHOSPHONATE N-ACETYLTRANSFERASE-RELATED-RELATED"/>
    <property type="match status" value="1"/>
</dbReference>
<proteinExistence type="predicted"/>
<dbReference type="EMBL" id="JANCLU010000009">
    <property type="protein sequence ID" value="MCP8939020.1"/>
    <property type="molecule type" value="Genomic_DNA"/>
</dbReference>
<keyword evidence="2" id="KW-0012">Acyltransferase</keyword>
<dbReference type="CDD" id="cd04301">
    <property type="entry name" value="NAT_SF"/>
    <property type="match status" value="1"/>
</dbReference>
<dbReference type="InterPro" id="IPR050832">
    <property type="entry name" value="Bact_Acetyltransf"/>
</dbReference>
<dbReference type="PROSITE" id="PS51186">
    <property type="entry name" value="GNAT"/>
    <property type="match status" value="1"/>
</dbReference>
<dbReference type="RefSeq" id="WP_254741741.1">
    <property type="nucleotide sequence ID" value="NZ_JANCLU010000009.1"/>
</dbReference>
<gene>
    <name evidence="4" type="ORF">NK718_10875</name>
</gene>
<dbReference type="Gene3D" id="3.40.630.30">
    <property type="match status" value="1"/>
</dbReference>
<dbReference type="Pfam" id="PF00583">
    <property type="entry name" value="Acetyltransf_1"/>
    <property type="match status" value="1"/>
</dbReference>
<evidence type="ECO:0000256" key="1">
    <source>
        <dbReference type="ARBA" id="ARBA00022679"/>
    </source>
</evidence>
<protein>
    <submittedName>
        <fullName evidence="4">GNAT family N-acetyltransferase</fullName>
    </submittedName>
</protein>
<keyword evidence="5" id="KW-1185">Reference proteome</keyword>
<organism evidence="4 5">
    <name type="scientific">Alsobacter ponti</name>
    <dbReference type="NCBI Taxonomy" id="2962936"/>
    <lineage>
        <taxon>Bacteria</taxon>
        <taxon>Pseudomonadati</taxon>
        <taxon>Pseudomonadota</taxon>
        <taxon>Alphaproteobacteria</taxon>
        <taxon>Hyphomicrobiales</taxon>
        <taxon>Alsobacteraceae</taxon>
        <taxon>Alsobacter</taxon>
    </lineage>
</organism>
<accession>A0ABT1LE52</accession>
<dbReference type="Proteomes" id="UP001205890">
    <property type="component" value="Unassembled WGS sequence"/>
</dbReference>
<reference evidence="4 5" key="1">
    <citation type="submission" date="2022-07" db="EMBL/GenBank/DDBJ databases">
        <authorList>
            <person name="Li W.-J."/>
            <person name="Deng Q.-Q."/>
        </authorList>
    </citation>
    <scope>NUCLEOTIDE SEQUENCE [LARGE SCALE GENOMIC DNA]</scope>
    <source>
        <strain evidence="4 5">SYSU M60028</strain>
    </source>
</reference>
<sequence>MTPVLHRGWTPGLLGWIVAEHGVYYEREWQLGRVFEAKVAEGLGELAARFDPARDQLLSARDGDAVLGSIVVDGGGPHAASRGARIRYFILSDAARGRGVGRLLLREALDGIRAAGFTCAWLTTFAGLDAARHLYEAHGFRLASEAVDTSWGTPLTEQTFAWSADGAP</sequence>
<comment type="caution">
    <text evidence="4">The sequence shown here is derived from an EMBL/GenBank/DDBJ whole genome shotgun (WGS) entry which is preliminary data.</text>
</comment>
<evidence type="ECO:0000256" key="2">
    <source>
        <dbReference type="ARBA" id="ARBA00023315"/>
    </source>
</evidence>
<evidence type="ECO:0000259" key="3">
    <source>
        <dbReference type="PROSITE" id="PS51186"/>
    </source>
</evidence>
<name>A0ABT1LE52_9HYPH</name>